<dbReference type="GO" id="GO:0006635">
    <property type="term" value="P:fatty acid beta-oxidation"/>
    <property type="evidence" value="ECO:0007669"/>
    <property type="project" value="TreeGrafter"/>
</dbReference>
<evidence type="ECO:0000256" key="1">
    <source>
        <dbReference type="ARBA" id="ARBA00005254"/>
    </source>
</evidence>
<sequence length="298" mass="31793">MLARSILCRPAVRYGLTSSIPCLRTKCQMSLMSTAPAGKWEKEYDFILAEKKGKVALLTLNRPKALNALCNGIIQDLIDATTAIAADDTVGAIVLTGSTKAFAAGADIKEMKDKSFVQAFSSNMFAEWGHIARVTKPIVAAVNGYALGGGCELMMMADIVIAGENAKFGQPEITLGVIPGCGGTQRLVRAIGKSKAMELVLTGGMIDALQAERDGLVSKVVPAEKTVDVALEMATKIASYSLPVAAAAKETVNAAFELNLAEGLRFERRIFHSLFALQDQKEGMAAFVEKRKPTFTNT</sequence>
<dbReference type="CDD" id="cd06558">
    <property type="entry name" value="crotonase-like"/>
    <property type="match status" value="1"/>
</dbReference>
<evidence type="ECO:0000256" key="7">
    <source>
        <dbReference type="RuleBase" id="RU003707"/>
    </source>
</evidence>
<evidence type="ECO:0000256" key="3">
    <source>
        <dbReference type="ARBA" id="ARBA00022832"/>
    </source>
</evidence>
<dbReference type="Proteomes" id="UP000019335">
    <property type="component" value="Chromosome 11"/>
</dbReference>
<evidence type="ECO:0000256" key="5">
    <source>
        <dbReference type="ARBA" id="ARBA00023239"/>
    </source>
</evidence>
<comment type="caution">
    <text evidence="8">The sequence shown here is derived from an EMBL/GenBank/DDBJ whole genome shotgun (WGS) entry which is preliminary data.</text>
</comment>
<keyword evidence="5" id="KW-0456">Lyase</keyword>
<evidence type="ECO:0000256" key="6">
    <source>
        <dbReference type="ARBA" id="ARBA00073937"/>
    </source>
</evidence>
<dbReference type="AlphaFoldDB" id="W7TE89"/>
<evidence type="ECO:0000313" key="9">
    <source>
        <dbReference type="Proteomes" id="UP000019335"/>
    </source>
</evidence>
<dbReference type="InterPro" id="IPR018376">
    <property type="entry name" value="Enoyl-CoA_hyd/isom_CS"/>
</dbReference>
<reference evidence="8 9" key="1">
    <citation type="journal article" date="2014" name="Mol. Plant">
        <title>Chromosome Scale Genome Assembly and Transcriptome Profiling of Nannochloropsis gaditana in Nitrogen Depletion.</title>
        <authorList>
            <person name="Corteggiani Carpinelli E."/>
            <person name="Telatin A."/>
            <person name="Vitulo N."/>
            <person name="Forcato C."/>
            <person name="D'Angelo M."/>
            <person name="Schiavon R."/>
            <person name="Vezzi A."/>
            <person name="Giacometti G.M."/>
            <person name="Morosinotto T."/>
            <person name="Valle G."/>
        </authorList>
    </citation>
    <scope>NUCLEOTIDE SEQUENCE [LARGE SCALE GENOMIC DNA]</scope>
    <source>
        <strain evidence="8 9">B-31</strain>
    </source>
</reference>
<dbReference type="InterPro" id="IPR029045">
    <property type="entry name" value="ClpP/crotonase-like_dom_sf"/>
</dbReference>
<dbReference type="Gene3D" id="3.90.226.10">
    <property type="entry name" value="2-enoyl-CoA Hydratase, Chain A, domain 1"/>
    <property type="match status" value="1"/>
</dbReference>
<dbReference type="EC" id="4.2.1.17" evidence="2"/>
<dbReference type="InterPro" id="IPR001753">
    <property type="entry name" value="Enoyl-CoA_hydra/iso"/>
</dbReference>
<proteinExistence type="inferred from homology"/>
<dbReference type="FunFam" id="1.10.12.10:FF:000001">
    <property type="entry name" value="Probable enoyl-CoA hydratase, mitochondrial"/>
    <property type="match status" value="1"/>
</dbReference>
<dbReference type="GO" id="GO:0004300">
    <property type="term" value="F:enoyl-CoA hydratase activity"/>
    <property type="evidence" value="ECO:0007669"/>
    <property type="project" value="UniProtKB-EC"/>
</dbReference>
<dbReference type="GO" id="GO:0005739">
    <property type="term" value="C:mitochondrion"/>
    <property type="evidence" value="ECO:0007669"/>
    <property type="project" value="TreeGrafter"/>
</dbReference>
<keyword evidence="4" id="KW-0443">Lipid metabolism</keyword>
<dbReference type="SUPFAM" id="SSF52096">
    <property type="entry name" value="ClpP/crotonase"/>
    <property type="match status" value="1"/>
</dbReference>
<dbReference type="OrthoDB" id="2018133at2759"/>
<gene>
    <name evidence="8" type="ORF">Naga_100196g7</name>
</gene>
<dbReference type="PROSITE" id="PS00166">
    <property type="entry name" value="ENOYL_COA_HYDRATASE"/>
    <property type="match status" value="1"/>
</dbReference>
<evidence type="ECO:0000256" key="2">
    <source>
        <dbReference type="ARBA" id="ARBA00012076"/>
    </source>
</evidence>
<organism evidence="8 9">
    <name type="scientific">Nannochloropsis gaditana</name>
    <dbReference type="NCBI Taxonomy" id="72520"/>
    <lineage>
        <taxon>Eukaryota</taxon>
        <taxon>Sar</taxon>
        <taxon>Stramenopiles</taxon>
        <taxon>Ochrophyta</taxon>
        <taxon>Eustigmatophyceae</taxon>
        <taxon>Eustigmatales</taxon>
        <taxon>Monodopsidaceae</taxon>
        <taxon>Nannochloropsis</taxon>
    </lineage>
</organism>
<dbReference type="Pfam" id="PF00378">
    <property type="entry name" value="ECH_1"/>
    <property type="match status" value="1"/>
</dbReference>
<name>W7TE89_9STRA</name>
<dbReference type="Gene3D" id="1.10.12.10">
    <property type="entry name" value="Lyase 2-enoyl-coa Hydratase, Chain A, domain 2"/>
    <property type="match status" value="1"/>
</dbReference>
<dbReference type="PANTHER" id="PTHR11941:SF54">
    <property type="entry name" value="ENOYL-COA HYDRATASE, MITOCHONDRIAL"/>
    <property type="match status" value="1"/>
</dbReference>
<dbReference type="InterPro" id="IPR014748">
    <property type="entry name" value="Enoyl-CoA_hydra_C"/>
</dbReference>
<dbReference type="FunFam" id="3.90.226.10:FF:000019">
    <property type="entry name" value="Enoyl-CoA hydratase, mitochondrial"/>
    <property type="match status" value="1"/>
</dbReference>
<comment type="similarity">
    <text evidence="1 7">Belongs to the enoyl-CoA hydratase/isomerase family.</text>
</comment>
<dbReference type="EMBL" id="AZIL01000938">
    <property type="protein sequence ID" value="EWM25340.1"/>
    <property type="molecule type" value="Genomic_DNA"/>
</dbReference>
<dbReference type="PANTHER" id="PTHR11941">
    <property type="entry name" value="ENOYL-COA HYDRATASE-RELATED"/>
    <property type="match status" value="1"/>
</dbReference>
<keyword evidence="3" id="KW-0276">Fatty acid metabolism</keyword>
<evidence type="ECO:0000313" key="8">
    <source>
        <dbReference type="EMBL" id="EWM25340.1"/>
    </source>
</evidence>
<keyword evidence="9" id="KW-1185">Reference proteome</keyword>
<evidence type="ECO:0000256" key="4">
    <source>
        <dbReference type="ARBA" id="ARBA00023098"/>
    </source>
</evidence>
<protein>
    <recommendedName>
        <fullName evidence="6">Probable enoyl-CoA hydratase, mitochondrial</fullName>
        <ecNumber evidence="2">4.2.1.17</ecNumber>
    </recommendedName>
</protein>
<accession>W7TE89</accession>